<feature type="compositionally biased region" description="Low complexity" evidence="1">
    <location>
        <begin position="54"/>
        <end position="66"/>
    </location>
</feature>
<accession>A0AAD4GDH5</accession>
<reference evidence="2" key="2">
    <citation type="journal article" date="2020" name="Nat. Commun.">
        <title>Large-scale genome sequencing of mycorrhizal fungi provides insights into the early evolution of symbiotic traits.</title>
        <authorList>
            <person name="Miyauchi S."/>
            <person name="Kiss E."/>
            <person name="Kuo A."/>
            <person name="Drula E."/>
            <person name="Kohler A."/>
            <person name="Sanchez-Garcia M."/>
            <person name="Morin E."/>
            <person name="Andreopoulos B."/>
            <person name="Barry K.W."/>
            <person name="Bonito G."/>
            <person name="Buee M."/>
            <person name="Carver A."/>
            <person name="Chen C."/>
            <person name="Cichocki N."/>
            <person name="Clum A."/>
            <person name="Culley D."/>
            <person name="Crous P.W."/>
            <person name="Fauchery L."/>
            <person name="Girlanda M."/>
            <person name="Hayes R.D."/>
            <person name="Keri Z."/>
            <person name="LaButti K."/>
            <person name="Lipzen A."/>
            <person name="Lombard V."/>
            <person name="Magnuson J."/>
            <person name="Maillard F."/>
            <person name="Murat C."/>
            <person name="Nolan M."/>
            <person name="Ohm R.A."/>
            <person name="Pangilinan J."/>
            <person name="Pereira M.F."/>
            <person name="Perotto S."/>
            <person name="Peter M."/>
            <person name="Pfister S."/>
            <person name="Riley R."/>
            <person name="Sitrit Y."/>
            <person name="Stielow J.B."/>
            <person name="Szollosi G."/>
            <person name="Zifcakova L."/>
            <person name="Stursova M."/>
            <person name="Spatafora J.W."/>
            <person name="Tedersoo L."/>
            <person name="Vaario L.M."/>
            <person name="Yamada A."/>
            <person name="Yan M."/>
            <person name="Wang P."/>
            <person name="Xu J."/>
            <person name="Bruns T."/>
            <person name="Baldrian P."/>
            <person name="Vilgalys R."/>
            <person name="Dunand C."/>
            <person name="Henrissat B."/>
            <person name="Grigoriev I.V."/>
            <person name="Hibbett D."/>
            <person name="Nagy L.G."/>
            <person name="Martin F.M."/>
        </authorList>
    </citation>
    <scope>NUCLEOTIDE SEQUENCE</scope>
    <source>
        <strain evidence="2">BED1</strain>
    </source>
</reference>
<dbReference type="Proteomes" id="UP001194468">
    <property type="component" value="Unassembled WGS sequence"/>
</dbReference>
<gene>
    <name evidence="2" type="ORF">L210DRAFT_2436741</name>
</gene>
<evidence type="ECO:0000313" key="3">
    <source>
        <dbReference type="Proteomes" id="UP001194468"/>
    </source>
</evidence>
<name>A0AAD4GDH5_BOLED</name>
<evidence type="ECO:0000313" key="2">
    <source>
        <dbReference type="EMBL" id="KAF8436890.1"/>
    </source>
</evidence>
<evidence type="ECO:0000256" key="1">
    <source>
        <dbReference type="SAM" id="MobiDB-lite"/>
    </source>
</evidence>
<reference evidence="2" key="1">
    <citation type="submission" date="2019-10" db="EMBL/GenBank/DDBJ databases">
        <authorList>
            <consortium name="DOE Joint Genome Institute"/>
            <person name="Kuo A."/>
            <person name="Miyauchi S."/>
            <person name="Kiss E."/>
            <person name="Drula E."/>
            <person name="Kohler A."/>
            <person name="Sanchez-Garcia M."/>
            <person name="Andreopoulos B."/>
            <person name="Barry K.W."/>
            <person name="Bonito G."/>
            <person name="Buee M."/>
            <person name="Carver A."/>
            <person name="Chen C."/>
            <person name="Cichocki N."/>
            <person name="Clum A."/>
            <person name="Culley D."/>
            <person name="Crous P.W."/>
            <person name="Fauchery L."/>
            <person name="Girlanda M."/>
            <person name="Hayes R."/>
            <person name="Keri Z."/>
            <person name="LaButti K."/>
            <person name="Lipzen A."/>
            <person name="Lombard V."/>
            <person name="Magnuson J."/>
            <person name="Maillard F."/>
            <person name="Morin E."/>
            <person name="Murat C."/>
            <person name="Nolan M."/>
            <person name="Ohm R."/>
            <person name="Pangilinan J."/>
            <person name="Pereira M."/>
            <person name="Perotto S."/>
            <person name="Peter M."/>
            <person name="Riley R."/>
            <person name="Sitrit Y."/>
            <person name="Stielow B."/>
            <person name="Szollosi G."/>
            <person name="Zifcakova L."/>
            <person name="Stursova M."/>
            <person name="Spatafora J.W."/>
            <person name="Tedersoo L."/>
            <person name="Vaario L.-M."/>
            <person name="Yamada A."/>
            <person name="Yan M."/>
            <person name="Wang P."/>
            <person name="Xu J."/>
            <person name="Bruns T."/>
            <person name="Baldrian P."/>
            <person name="Vilgalys R."/>
            <person name="Henrissat B."/>
            <person name="Grigoriev I.V."/>
            <person name="Hibbett D."/>
            <person name="Nagy L.G."/>
            <person name="Martin F.M."/>
        </authorList>
    </citation>
    <scope>NUCLEOTIDE SEQUENCE</scope>
    <source>
        <strain evidence="2">BED1</strain>
    </source>
</reference>
<feature type="region of interest" description="Disordered" evidence="1">
    <location>
        <begin position="51"/>
        <end position="70"/>
    </location>
</feature>
<dbReference type="InterPro" id="IPR017853">
    <property type="entry name" value="GH"/>
</dbReference>
<comment type="caution">
    <text evidence="2">The sequence shown here is derived from an EMBL/GenBank/DDBJ whole genome shotgun (WGS) entry which is preliminary data.</text>
</comment>
<sequence length="160" mass="17194">MPSNTIQVLNSPSTGMTLPRVVRRIFKSSPLVISGRNVAVPVLLVVNKSRKNNATPSTSTPSATPGTGSGKVAAVTGGNGTTITTANGTTFTYINSFGGTWYWDPNDPFNNNAQPNSWTPPLNQSFKLGTDKIFGVNLGGWLVTEPFMQVFQYIYSLLHN</sequence>
<keyword evidence="3" id="KW-1185">Reference proteome</keyword>
<protein>
    <submittedName>
        <fullName evidence="2">Uncharacterized protein</fullName>
    </submittedName>
</protein>
<proteinExistence type="predicted"/>
<organism evidence="2 3">
    <name type="scientific">Boletus edulis BED1</name>
    <dbReference type="NCBI Taxonomy" id="1328754"/>
    <lineage>
        <taxon>Eukaryota</taxon>
        <taxon>Fungi</taxon>
        <taxon>Dikarya</taxon>
        <taxon>Basidiomycota</taxon>
        <taxon>Agaricomycotina</taxon>
        <taxon>Agaricomycetes</taxon>
        <taxon>Agaricomycetidae</taxon>
        <taxon>Boletales</taxon>
        <taxon>Boletineae</taxon>
        <taxon>Boletaceae</taxon>
        <taxon>Boletoideae</taxon>
        <taxon>Boletus</taxon>
    </lineage>
</organism>
<dbReference type="AlphaFoldDB" id="A0AAD4GDH5"/>
<dbReference type="SUPFAM" id="SSF51445">
    <property type="entry name" value="(Trans)glycosidases"/>
    <property type="match status" value="1"/>
</dbReference>
<dbReference type="Gene3D" id="3.20.20.80">
    <property type="entry name" value="Glycosidases"/>
    <property type="match status" value="1"/>
</dbReference>
<dbReference type="EMBL" id="WHUW01000020">
    <property type="protein sequence ID" value="KAF8436890.1"/>
    <property type="molecule type" value="Genomic_DNA"/>
</dbReference>